<keyword evidence="2" id="KW-1133">Transmembrane helix</keyword>
<sequence length="459" mass="53263">MLYLTPVKPWCPVPFNETGRRCLGLVLVLLCMVGLLLTAGVFIMSIDVACIMYRFRYFYPPSEHMFRPPAIAMIHAAIHVAVYIWFAVACYHTSRWQTRARFNEYISVMVFGFLVMSICEHEIYVALYRGVRDWVHTLGDKIDDAIFFYRYSDEARAEVDRLQSENRCCGGSAIWVWHIIDWVGLQDEDYLPPKVQRELHSRSWRAERTLQQHLFLRSLSRRIVETLANRSIDICFNCPTIRPWSCCNPDMNDHRCLPSPGQARTWEVYRHMKMHAVNCSVGVYVTRFYDTMLDWGAVAEVMCWLNLLIALLAKYLDSASNEAMISGFPDGPSRGYLMQRCCGWFCPKPGFMPERPPPAAITYRPEEATSGIFGATDEGLERQLDEQLEREVEQKKEWRKGMREQRRQDIIDRKAAKHREKMGLLDSDATEGDDDDEEMDRGVDDEAEVVEENDDWAGD</sequence>
<feature type="transmembrane region" description="Helical" evidence="2">
    <location>
        <begin position="70"/>
        <end position="94"/>
    </location>
</feature>
<evidence type="ECO:0000256" key="1">
    <source>
        <dbReference type="SAM" id="MobiDB-lite"/>
    </source>
</evidence>
<feature type="compositionally biased region" description="Acidic residues" evidence="1">
    <location>
        <begin position="428"/>
        <end position="459"/>
    </location>
</feature>
<evidence type="ECO:0000313" key="3">
    <source>
        <dbReference type="EMBL" id="KAF0292072.1"/>
    </source>
</evidence>
<evidence type="ECO:0000313" key="4">
    <source>
        <dbReference type="Proteomes" id="UP000440578"/>
    </source>
</evidence>
<reference evidence="3 4" key="1">
    <citation type="submission" date="2019-07" db="EMBL/GenBank/DDBJ databases">
        <title>Draft genome assembly of a fouling barnacle, Amphibalanus amphitrite (Darwin, 1854): The first reference genome for Thecostraca.</title>
        <authorList>
            <person name="Kim W."/>
        </authorList>
    </citation>
    <scope>NUCLEOTIDE SEQUENCE [LARGE SCALE GENOMIC DNA]</scope>
    <source>
        <strain evidence="3">SNU_AA5</strain>
        <tissue evidence="3">Soma without cirri and trophi</tissue>
    </source>
</reference>
<dbReference type="EMBL" id="VIIS01001840">
    <property type="protein sequence ID" value="KAF0292072.1"/>
    <property type="molecule type" value="Genomic_DNA"/>
</dbReference>
<dbReference type="Proteomes" id="UP000440578">
    <property type="component" value="Unassembled WGS sequence"/>
</dbReference>
<keyword evidence="4" id="KW-1185">Reference proteome</keyword>
<feature type="transmembrane region" description="Helical" evidence="2">
    <location>
        <begin position="106"/>
        <end position="127"/>
    </location>
</feature>
<keyword evidence="2" id="KW-0812">Transmembrane</keyword>
<gene>
    <name evidence="3" type="ORF">FJT64_009884</name>
</gene>
<protein>
    <submittedName>
        <fullName evidence="3">Uncharacterized protein</fullName>
    </submittedName>
</protein>
<organism evidence="3 4">
    <name type="scientific">Amphibalanus amphitrite</name>
    <name type="common">Striped barnacle</name>
    <name type="synonym">Balanus amphitrite</name>
    <dbReference type="NCBI Taxonomy" id="1232801"/>
    <lineage>
        <taxon>Eukaryota</taxon>
        <taxon>Metazoa</taxon>
        <taxon>Ecdysozoa</taxon>
        <taxon>Arthropoda</taxon>
        <taxon>Crustacea</taxon>
        <taxon>Multicrustacea</taxon>
        <taxon>Cirripedia</taxon>
        <taxon>Thoracica</taxon>
        <taxon>Thoracicalcarea</taxon>
        <taxon>Balanomorpha</taxon>
        <taxon>Balanoidea</taxon>
        <taxon>Balanidae</taxon>
        <taxon>Amphibalaninae</taxon>
        <taxon>Amphibalanus</taxon>
    </lineage>
</organism>
<evidence type="ECO:0000256" key="2">
    <source>
        <dbReference type="SAM" id="Phobius"/>
    </source>
</evidence>
<feature type="region of interest" description="Disordered" evidence="1">
    <location>
        <begin position="395"/>
        <end position="459"/>
    </location>
</feature>
<feature type="compositionally biased region" description="Basic and acidic residues" evidence="1">
    <location>
        <begin position="395"/>
        <end position="414"/>
    </location>
</feature>
<dbReference type="AlphaFoldDB" id="A0A6A4VMY5"/>
<accession>A0A6A4VMY5</accession>
<feature type="transmembrane region" description="Helical" evidence="2">
    <location>
        <begin position="23"/>
        <end position="49"/>
    </location>
</feature>
<keyword evidence="2" id="KW-0472">Membrane</keyword>
<name>A0A6A4VMY5_AMPAM</name>
<proteinExistence type="predicted"/>
<comment type="caution">
    <text evidence="3">The sequence shown here is derived from an EMBL/GenBank/DDBJ whole genome shotgun (WGS) entry which is preliminary data.</text>
</comment>